<gene>
    <name evidence="3" type="ORF">OEV98_12405</name>
</gene>
<reference evidence="3" key="1">
    <citation type="submission" date="2022-10" db="EMBL/GenBank/DDBJ databases">
        <title>Description of Fervidibacillus gen. nov. in the family Fervidibacillaceae fam. nov. with two species, Fervidibacillus albus sp. nov., and Fervidibacillus halotolerans sp. nov., isolated from tidal flat sediments.</title>
        <authorList>
            <person name="Kwon K.K."/>
            <person name="Yang S.-H."/>
        </authorList>
    </citation>
    <scope>NUCLEOTIDE SEQUENCE</scope>
    <source>
        <strain evidence="3">JCM 19140</strain>
    </source>
</reference>
<keyword evidence="1" id="KW-0472">Membrane</keyword>
<organism evidence="3 4">
    <name type="scientific">Perspicuibacillus lycopersici</name>
    <dbReference type="NCBI Taxonomy" id="1325689"/>
    <lineage>
        <taxon>Bacteria</taxon>
        <taxon>Bacillati</taxon>
        <taxon>Bacillota</taxon>
        <taxon>Bacilli</taxon>
        <taxon>Bacillales</taxon>
        <taxon>Bacillaceae</taxon>
        <taxon>Perspicuibacillus</taxon>
    </lineage>
</organism>
<evidence type="ECO:0000313" key="4">
    <source>
        <dbReference type="Proteomes" id="UP001209318"/>
    </source>
</evidence>
<comment type="caution">
    <text evidence="3">The sequence shown here is derived from an EMBL/GenBank/DDBJ whole genome shotgun (WGS) entry which is preliminary data.</text>
</comment>
<accession>A0AAE3IYF1</accession>
<dbReference type="RefSeq" id="WP_263073618.1">
    <property type="nucleotide sequence ID" value="NZ_JAOUSF010000004.1"/>
</dbReference>
<evidence type="ECO:0000259" key="2">
    <source>
        <dbReference type="Pfam" id="PF13240"/>
    </source>
</evidence>
<sequence length="420" mass="47045">MYCTKCGTKFADDAKFCSSCGSPRPVIKREELIIGQKPQVYENKQEIASNITKQVVEGHLEETRQEPESTGKQTEVRELDGQVHNGNVVPSNQQQKDVEKSLPIIENDIALLEEAPMKKESPAVSELAAAAFYGNTPAAAQDPFAAEKEPVDERTEALKVFIGKNVDYYFQKWNVSSDVVNKSSWNWAAFFLNLFWAGYRKMYGLIGIFILVWLVLDGIIYSLGINSPAIDSAIGIATAVIFGFCGNYYYYLHANRKLMKYKDPNGTYYNQFLQIKGGTSGLGVVISIVGVVAYSFISISILYSALVTETVAFGYGENAGYLTEQADEFSVDDEIYYSFYFPDNRGGEFKVMIEKVENGVTVYDSWYDEIPPDWPGLISSMYAPQEEGEYVMKIIRDNDIVAEGTFYITGQIGNVDSYEF</sequence>
<dbReference type="Proteomes" id="UP001209318">
    <property type="component" value="Unassembled WGS sequence"/>
</dbReference>
<feature type="domain" description="Zinc-ribbon" evidence="2">
    <location>
        <begin position="2"/>
        <end position="23"/>
    </location>
</feature>
<dbReference type="Pfam" id="PF10947">
    <property type="entry name" value="DUF2628"/>
    <property type="match status" value="1"/>
</dbReference>
<keyword evidence="4" id="KW-1185">Reference proteome</keyword>
<dbReference type="InterPro" id="IPR026870">
    <property type="entry name" value="Zinc_ribbon_dom"/>
</dbReference>
<name>A0AAE3IYF1_9BACI</name>
<feature type="transmembrane region" description="Helical" evidence="1">
    <location>
        <begin position="233"/>
        <end position="252"/>
    </location>
</feature>
<feature type="transmembrane region" description="Helical" evidence="1">
    <location>
        <begin position="202"/>
        <end position="221"/>
    </location>
</feature>
<keyword evidence="1" id="KW-1133">Transmembrane helix</keyword>
<protein>
    <submittedName>
        <fullName evidence="3">DUF2628 domain-containing protein</fullName>
    </submittedName>
</protein>
<evidence type="ECO:0000313" key="3">
    <source>
        <dbReference type="EMBL" id="MCU9614340.1"/>
    </source>
</evidence>
<dbReference type="EMBL" id="JAOUSF010000004">
    <property type="protein sequence ID" value="MCU9614340.1"/>
    <property type="molecule type" value="Genomic_DNA"/>
</dbReference>
<evidence type="ECO:0000256" key="1">
    <source>
        <dbReference type="SAM" id="Phobius"/>
    </source>
</evidence>
<dbReference type="Pfam" id="PF13240">
    <property type="entry name" value="Zn_Ribbon_1"/>
    <property type="match status" value="1"/>
</dbReference>
<dbReference type="InterPro" id="IPR024399">
    <property type="entry name" value="DUF2628"/>
</dbReference>
<keyword evidence="1" id="KW-0812">Transmembrane</keyword>
<feature type="transmembrane region" description="Helical" evidence="1">
    <location>
        <begin position="282"/>
        <end position="303"/>
    </location>
</feature>
<proteinExistence type="predicted"/>
<dbReference type="AlphaFoldDB" id="A0AAE3IYF1"/>